<dbReference type="InterPro" id="IPR051447">
    <property type="entry name" value="Lipoprotein-release_system"/>
</dbReference>
<evidence type="ECO:0000256" key="4">
    <source>
        <dbReference type="ARBA" id="ARBA00022475"/>
    </source>
</evidence>
<keyword evidence="3" id="KW-0813">Transport</keyword>
<evidence type="ECO:0000313" key="11">
    <source>
        <dbReference type="EMBL" id="GLI35950.1"/>
    </source>
</evidence>
<keyword evidence="4" id="KW-1003">Cell membrane</keyword>
<evidence type="ECO:0000256" key="2">
    <source>
        <dbReference type="ARBA" id="ARBA00005236"/>
    </source>
</evidence>
<name>A0A9W6FW28_9BACT</name>
<dbReference type="PANTHER" id="PTHR30489:SF0">
    <property type="entry name" value="LIPOPROTEIN-RELEASING SYSTEM TRANSMEMBRANE PROTEIN LOLE"/>
    <property type="match status" value="1"/>
</dbReference>
<evidence type="ECO:0000256" key="8">
    <source>
        <dbReference type="SAM" id="Phobius"/>
    </source>
</evidence>
<evidence type="ECO:0000256" key="3">
    <source>
        <dbReference type="ARBA" id="ARBA00022448"/>
    </source>
</evidence>
<feature type="transmembrane region" description="Helical" evidence="8">
    <location>
        <begin position="20"/>
        <end position="46"/>
    </location>
</feature>
<dbReference type="GO" id="GO:0098797">
    <property type="term" value="C:plasma membrane protein complex"/>
    <property type="evidence" value="ECO:0007669"/>
    <property type="project" value="TreeGrafter"/>
</dbReference>
<dbReference type="RefSeq" id="WP_281796076.1">
    <property type="nucleotide sequence ID" value="NZ_BSDR01000001.1"/>
</dbReference>
<feature type="domain" description="ABC3 transporter permease C-terminal" evidence="9">
    <location>
        <begin position="285"/>
        <end position="411"/>
    </location>
</feature>
<comment type="subcellular location">
    <subcellularLocation>
        <location evidence="1">Cell membrane</location>
        <topology evidence="1">Multi-pass membrane protein</topology>
    </subcellularLocation>
</comment>
<evidence type="ECO:0000256" key="1">
    <source>
        <dbReference type="ARBA" id="ARBA00004651"/>
    </source>
</evidence>
<comment type="caution">
    <text evidence="11">The sequence shown here is derived from an EMBL/GenBank/DDBJ whole genome shotgun (WGS) entry which is preliminary data.</text>
</comment>
<reference evidence="11" key="1">
    <citation type="submission" date="2022-12" db="EMBL/GenBank/DDBJ databases">
        <title>Reference genome sequencing for broad-spectrum identification of bacterial and archaeal isolates by mass spectrometry.</title>
        <authorList>
            <person name="Sekiguchi Y."/>
            <person name="Tourlousse D.M."/>
        </authorList>
    </citation>
    <scope>NUCLEOTIDE SEQUENCE</scope>
    <source>
        <strain evidence="11">ASRB1</strain>
    </source>
</reference>
<evidence type="ECO:0000259" key="10">
    <source>
        <dbReference type="Pfam" id="PF12704"/>
    </source>
</evidence>
<evidence type="ECO:0000313" key="12">
    <source>
        <dbReference type="Proteomes" id="UP001144372"/>
    </source>
</evidence>
<feature type="transmembrane region" description="Helical" evidence="8">
    <location>
        <begin position="282"/>
        <end position="309"/>
    </location>
</feature>
<comment type="similarity">
    <text evidence="2">Belongs to the ABC-4 integral membrane protein family. LolC/E subfamily.</text>
</comment>
<protein>
    <submittedName>
        <fullName evidence="11">ABC transporter permease</fullName>
    </submittedName>
</protein>
<gene>
    <name evidence="11" type="primary">lolE</name>
    <name evidence="11" type="ORF">DAMNIGENAA_33830</name>
</gene>
<sequence>MTFELFVSLRYLLAKRRQTFISLITLISIAGVAVGVTALIVVLAVMNGFQEDLRTRILGITSHIVVGSFNGAISDYRNINAEIEQEPGVVAATPFIYTQVMISSGKSVSGAVLRGIDPQTAFRVINIQDNMIRGSLGDLRPPQPSEGAGDASGAAQPGIILGSELANNLGVRQGEWVTVISPSGRLTPMGQVPKSKLFQVVGIIQAGMYEYDSTLAYINMEIAQQFLGTGDSVTGIEVKVKDIYKARQVADALRSRLKQSFWVRDWMQMNQNLFSALKLEKVVMFIILTLIILVAAFNIVSSLIMLVMEKTRDIAIMKAMGATTASIRKIFVLEGFLIGVSGTILGLLGGFGLCTLLKKYQFVELPRDVYFLSTLPVNMEAADVGLIALSAILISLTATLYPSRKAAKLEPSEALRYE</sequence>
<keyword evidence="6 8" id="KW-1133">Transmembrane helix</keyword>
<organism evidence="11 12">
    <name type="scientific">Desulforhabdus amnigena</name>
    <dbReference type="NCBI Taxonomy" id="40218"/>
    <lineage>
        <taxon>Bacteria</taxon>
        <taxon>Pseudomonadati</taxon>
        <taxon>Thermodesulfobacteriota</taxon>
        <taxon>Syntrophobacteria</taxon>
        <taxon>Syntrophobacterales</taxon>
        <taxon>Syntrophobacteraceae</taxon>
        <taxon>Desulforhabdus</taxon>
    </lineage>
</organism>
<evidence type="ECO:0000256" key="7">
    <source>
        <dbReference type="ARBA" id="ARBA00023136"/>
    </source>
</evidence>
<dbReference type="Pfam" id="PF02687">
    <property type="entry name" value="FtsX"/>
    <property type="match status" value="1"/>
</dbReference>
<dbReference type="InterPro" id="IPR011925">
    <property type="entry name" value="LolCE_TM"/>
</dbReference>
<evidence type="ECO:0000259" key="9">
    <source>
        <dbReference type="Pfam" id="PF02687"/>
    </source>
</evidence>
<dbReference type="Pfam" id="PF12704">
    <property type="entry name" value="MacB_PCD"/>
    <property type="match status" value="1"/>
</dbReference>
<evidence type="ECO:0000256" key="5">
    <source>
        <dbReference type="ARBA" id="ARBA00022692"/>
    </source>
</evidence>
<evidence type="ECO:0000256" key="6">
    <source>
        <dbReference type="ARBA" id="ARBA00022989"/>
    </source>
</evidence>
<dbReference type="InterPro" id="IPR003838">
    <property type="entry name" value="ABC3_permease_C"/>
</dbReference>
<dbReference type="GO" id="GO:0042953">
    <property type="term" value="P:lipoprotein transport"/>
    <property type="evidence" value="ECO:0007669"/>
    <property type="project" value="InterPro"/>
</dbReference>
<keyword evidence="12" id="KW-1185">Reference proteome</keyword>
<keyword evidence="7 8" id="KW-0472">Membrane</keyword>
<proteinExistence type="inferred from homology"/>
<dbReference type="PANTHER" id="PTHR30489">
    <property type="entry name" value="LIPOPROTEIN-RELEASING SYSTEM TRANSMEMBRANE PROTEIN LOLE"/>
    <property type="match status" value="1"/>
</dbReference>
<dbReference type="AlphaFoldDB" id="A0A9W6FW28"/>
<accession>A0A9W6FW28</accession>
<dbReference type="GO" id="GO:0044874">
    <property type="term" value="P:lipoprotein localization to outer membrane"/>
    <property type="evidence" value="ECO:0007669"/>
    <property type="project" value="TreeGrafter"/>
</dbReference>
<dbReference type="InterPro" id="IPR025857">
    <property type="entry name" value="MacB_PCD"/>
</dbReference>
<dbReference type="NCBIfam" id="TIGR02212">
    <property type="entry name" value="lolCE"/>
    <property type="match status" value="1"/>
</dbReference>
<dbReference type="Proteomes" id="UP001144372">
    <property type="component" value="Unassembled WGS sequence"/>
</dbReference>
<feature type="transmembrane region" description="Helical" evidence="8">
    <location>
        <begin position="330"/>
        <end position="353"/>
    </location>
</feature>
<feature type="transmembrane region" description="Helical" evidence="8">
    <location>
        <begin position="381"/>
        <end position="401"/>
    </location>
</feature>
<dbReference type="EMBL" id="BSDR01000001">
    <property type="protein sequence ID" value="GLI35950.1"/>
    <property type="molecule type" value="Genomic_DNA"/>
</dbReference>
<feature type="domain" description="MacB-like periplasmic core" evidence="10">
    <location>
        <begin position="25"/>
        <end position="255"/>
    </location>
</feature>
<keyword evidence="5 8" id="KW-0812">Transmembrane</keyword>